<proteinExistence type="predicted"/>
<feature type="compositionally biased region" description="Basic and acidic residues" evidence="1">
    <location>
        <begin position="210"/>
        <end position="224"/>
    </location>
</feature>
<evidence type="ECO:0000313" key="2">
    <source>
        <dbReference type="EMBL" id="CAF0744359.1"/>
    </source>
</evidence>
<reference evidence="2" key="1">
    <citation type="submission" date="2021-02" db="EMBL/GenBank/DDBJ databases">
        <authorList>
            <person name="Nowell W R."/>
        </authorList>
    </citation>
    <scope>NUCLEOTIDE SEQUENCE</scope>
    <source>
        <strain evidence="2">Ploen Becks lab</strain>
    </source>
</reference>
<sequence length="224" mass="26597">MKISLVKSKKIDFMFDCENSKTFANLIFMLLKFNYNSNVIDLDFQGFSSIKLKDDDEEKFKKIMYFNYVKICLANSIVLFNEEFDRLGWDLLVLYKILFECKLITKHHVDKFKKKLTDENAKELQKKRSNYWKNNAEKAIESFTRIYESVSSFTNHKDADYIKAVKTYNFDVFVRICTTYQLAYGFYPIHNQELPTTTKRSLSSDDNNIDNDKRLRSDTTENTI</sequence>
<comment type="caution">
    <text evidence="2">The sequence shown here is derived from an EMBL/GenBank/DDBJ whole genome shotgun (WGS) entry which is preliminary data.</text>
</comment>
<evidence type="ECO:0000313" key="3">
    <source>
        <dbReference type="Proteomes" id="UP000663879"/>
    </source>
</evidence>
<feature type="region of interest" description="Disordered" evidence="1">
    <location>
        <begin position="197"/>
        <end position="224"/>
    </location>
</feature>
<name>A0A813P6Q9_9BILA</name>
<dbReference type="Proteomes" id="UP000663879">
    <property type="component" value="Unassembled WGS sequence"/>
</dbReference>
<keyword evidence="3" id="KW-1185">Reference proteome</keyword>
<organism evidence="2 3">
    <name type="scientific">Brachionus calyciflorus</name>
    <dbReference type="NCBI Taxonomy" id="104777"/>
    <lineage>
        <taxon>Eukaryota</taxon>
        <taxon>Metazoa</taxon>
        <taxon>Spiralia</taxon>
        <taxon>Gnathifera</taxon>
        <taxon>Rotifera</taxon>
        <taxon>Eurotatoria</taxon>
        <taxon>Monogononta</taxon>
        <taxon>Pseudotrocha</taxon>
        <taxon>Ploima</taxon>
        <taxon>Brachionidae</taxon>
        <taxon>Brachionus</taxon>
    </lineage>
</organism>
<gene>
    <name evidence="2" type="ORF">OXX778_LOCUS3568</name>
</gene>
<accession>A0A813P6Q9</accession>
<protein>
    <submittedName>
        <fullName evidence="2">Uncharacterized protein</fullName>
    </submittedName>
</protein>
<evidence type="ECO:0000256" key="1">
    <source>
        <dbReference type="SAM" id="MobiDB-lite"/>
    </source>
</evidence>
<dbReference type="AlphaFoldDB" id="A0A813P6Q9"/>
<dbReference type="EMBL" id="CAJNOC010000319">
    <property type="protein sequence ID" value="CAF0744359.1"/>
    <property type="molecule type" value="Genomic_DNA"/>
</dbReference>